<accession>A0A016V4A6</accession>
<evidence type="ECO:0000313" key="3">
    <source>
        <dbReference type="Proteomes" id="UP000024635"/>
    </source>
</evidence>
<organism evidence="2 3">
    <name type="scientific">Ancylostoma ceylanicum</name>
    <dbReference type="NCBI Taxonomy" id="53326"/>
    <lineage>
        <taxon>Eukaryota</taxon>
        <taxon>Metazoa</taxon>
        <taxon>Ecdysozoa</taxon>
        <taxon>Nematoda</taxon>
        <taxon>Chromadorea</taxon>
        <taxon>Rhabditida</taxon>
        <taxon>Rhabditina</taxon>
        <taxon>Rhabditomorpha</taxon>
        <taxon>Strongyloidea</taxon>
        <taxon>Ancylostomatidae</taxon>
        <taxon>Ancylostomatinae</taxon>
        <taxon>Ancylostoma</taxon>
    </lineage>
</organism>
<reference evidence="3" key="1">
    <citation type="journal article" date="2015" name="Nat. Genet.">
        <title>The genome and transcriptome of the zoonotic hookworm Ancylostoma ceylanicum identify infection-specific gene families.</title>
        <authorList>
            <person name="Schwarz E.M."/>
            <person name="Hu Y."/>
            <person name="Antoshechkin I."/>
            <person name="Miller M.M."/>
            <person name="Sternberg P.W."/>
            <person name="Aroian R.V."/>
        </authorList>
    </citation>
    <scope>NUCLEOTIDE SEQUENCE</scope>
    <source>
        <strain evidence="3">HY135</strain>
    </source>
</reference>
<feature type="region of interest" description="Disordered" evidence="1">
    <location>
        <begin position="60"/>
        <end position="81"/>
    </location>
</feature>
<name>A0A016V4A6_9BILA</name>
<protein>
    <submittedName>
        <fullName evidence="2">Uncharacterized protein</fullName>
    </submittedName>
</protein>
<dbReference type="OrthoDB" id="274691at2759"/>
<evidence type="ECO:0000313" key="2">
    <source>
        <dbReference type="EMBL" id="EYC21857.1"/>
    </source>
</evidence>
<comment type="caution">
    <text evidence="2">The sequence shown here is derived from an EMBL/GenBank/DDBJ whole genome shotgun (WGS) entry which is preliminary data.</text>
</comment>
<sequence length="81" mass="9364">MMTSADRLKIARDGNTKECRKGEEKESLQVSEGPMGFSKKVLRSYLDDPEKTFAHTTYRFQRTPQQRSPEDISVFRPPLTI</sequence>
<dbReference type="Proteomes" id="UP000024635">
    <property type="component" value="Unassembled WGS sequence"/>
</dbReference>
<dbReference type="AlphaFoldDB" id="A0A016V4A6"/>
<keyword evidence="3" id="KW-1185">Reference proteome</keyword>
<gene>
    <name evidence="2" type="primary">Acey_s0018.g3566</name>
    <name evidence="2" type="ORF">Y032_0018g3566</name>
</gene>
<dbReference type="EMBL" id="JARK01001354">
    <property type="protein sequence ID" value="EYC21857.1"/>
    <property type="molecule type" value="Genomic_DNA"/>
</dbReference>
<proteinExistence type="predicted"/>
<feature type="region of interest" description="Disordered" evidence="1">
    <location>
        <begin position="1"/>
        <end position="34"/>
    </location>
</feature>
<feature type="compositionally biased region" description="Basic and acidic residues" evidence="1">
    <location>
        <begin position="1"/>
        <end position="27"/>
    </location>
</feature>
<evidence type="ECO:0000256" key="1">
    <source>
        <dbReference type="SAM" id="MobiDB-lite"/>
    </source>
</evidence>